<comment type="caution">
    <text evidence="2">The sequence shown here is derived from an EMBL/GenBank/DDBJ whole genome shotgun (WGS) entry which is preliminary data.</text>
</comment>
<keyword evidence="3" id="KW-1185">Reference proteome</keyword>
<feature type="transmembrane region" description="Helical" evidence="1">
    <location>
        <begin position="12"/>
        <end position="33"/>
    </location>
</feature>
<gene>
    <name evidence="2" type="ORF">CFP56_010122</name>
</gene>
<name>A0AAW0L2G6_QUESU</name>
<dbReference type="Proteomes" id="UP000237347">
    <property type="component" value="Unassembled WGS sequence"/>
</dbReference>
<evidence type="ECO:0000256" key="1">
    <source>
        <dbReference type="SAM" id="Phobius"/>
    </source>
</evidence>
<reference evidence="2 3" key="1">
    <citation type="journal article" date="2018" name="Sci. Data">
        <title>The draft genome sequence of cork oak.</title>
        <authorList>
            <person name="Ramos A.M."/>
            <person name="Usie A."/>
            <person name="Barbosa P."/>
            <person name="Barros P.M."/>
            <person name="Capote T."/>
            <person name="Chaves I."/>
            <person name="Simoes F."/>
            <person name="Abreu I."/>
            <person name="Carrasquinho I."/>
            <person name="Faro C."/>
            <person name="Guimaraes J.B."/>
            <person name="Mendonca D."/>
            <person name="Nobrega F."/>
            <person name="Rodrigues L."/>
            <person name="Saibo N.J.M."/>
            <person name="Varela M.C."/>
            <person name="Egas C."/>
            <person name="Matos J."/>
            <person name="Miguel C.M."/>
            <person name="Oliveira M.M."/>
            <person name="Ricardo C.P."/>
            <person name="Goncalves S."/>
        </authorList>
    </citation>
    <scope>NUCLEOTIDE SEQUENCE [LARGE SCALE GENOMIC DNA]</scope>
    <source>
        <strain evidence="3">cv. HL8</strain>
    </source>
</reference>
<dbReference type="EMBL" id="PKMF04000177">
    <property type="protein sequence ID" value="KAK7844984.1"/>
    <property type="molecule type" value="Genomic_DNA"/>
</dbReference>
<keyword evidence="1" id="KW-1133">Transmembrane helix</keyword>
<keyword evidence="1" id="KW-0472">Membrane</keyword>
<proteinExistence type="predicted"/>
<accession>A0AAW0L2G6</accession>
<evidence type="ECO:0000313" key="2">
    <source>
        <dbReference type="EMBL" id="KAK7844984.1"/>
    </source>
</evidence>
<protein>
    <submittedName>
        <fullName evidence="2">Uncharacterized protein</fullName>
    </submittedName>
</protein>
<keyword evidence="1" id="KW-0812">Transmembrane</keyword>
<dbReference type="AlphaFoldDB" id="A0AAW0L2G6"/>
<sequence>MSSSLTCTKLTILTITGVTVQIIGLSLFVYGFFPVKPTLFGVRYSYNPPILSAMQSKQFHTNFEDLYPIILRFHEIDKFRIMIYNAKLEQGVSMLVHLHWKKVSTSNNVAPIVAVFPN</sequence>
<evidence type="ECO:0000313" key="3">
    <source>
        <dbReference type="Proteomes" id="UP000237347"/>
    </source>
</evidence>
<organism evidence="2 3">
    <name type="scientific">Quercus suber</name>
    <name type="common">Cork oak</name>
    <dbReference type="NCBI Taxonomy" id="58331"/>
    <lineage>
        <taxon>Eukaryota</taxon>
        <taxon>Viridiplantae</taxon>
        <taxon>Streptophyta</taxon>
        <taxon>Embryophyta</taxon>
        <taxon>Tracheophyta</taxon>
        <taxon>Spermatophyta</taxon>
        <taxon>Magnoliopsida</taxon>
        <taxon>eudicotyledons</taxon>
        <taxon>Gunneridae</taxon>
        <taxon>Pentapetalae</taxon>
        <taxon>rosids</taxon>
        <taxon>fabids</taxon>
        <taxon>Fagales</taxon>
        <taxon>Fagaceae</taxon>
        <taxon>Quercus</taxon>
    </lineage>
</organism>